<proteinExistence type="inferred from homology"/>
<keyword evidence="9" id="KW-1185">Reference proteome</keyword>
<evidence type="ECO:0000313" key="9">
    <source>
        <dbReference type="Proteomes" id="UP000184526"/>
    </source>
</evidence>
<reference evidence="8 9" key="1">
    <citation type="submission" date="2016-11" db="EMBL/GenBank/DDBJ databases">
        <authorList>
            <person name="Jaros S."/>
            <person name="Januszkiewicz K."/>
            <person name="Wedrychowicz H."/>
        </authorList>
    </citation>
    <scope>NUCLEOTIDE SEQUENCE [LARGE SCALE GENOMIC DNA]</scope>
    <source>
        <strain evidence="8 9">DSM 3089</strain>
    </source>
</reference>
<name>A0A1M5SRD4_9CLOT</name>
<evidence type="ECO:0000259" key="6">
    <source>
        <dbReference type="Pfam" id="PF03755"/>
    </source>
</evidence>
<dbReference type="AlphaFoldDB" id="A0A1M5SRD4"/>
<dbReference type="RefSeq" id="WP_072829314.1">
    <property type="nucleotide sequence ID" value="NZ_FQXP01000003.1"/>
</dbReference>
<dbReference type="STRING" id="1121306.SAMN02745196_00278"/>
<organism evidence="8 9">
    <name type="scientific">Clostridium collagenovorans DSM 3089</name>
    <dbReference type="NCBI Taxonomy" id="1121306"/>
    <lineage>
        <taxon>Bacteria</taxon>
        <taxon>Bacillati</taxon>
        <taxon>Bacillota</taxon>
        <taxon>Clostridia</taxon>
        <taxon>Eubacteriales</taxon>
        <taxon>Clostridiaceae</taxon>
        <taxon>Clostridium</taxon>
    </lineage>
</organism>
<evidence type="ECO:0000313" key="8">
    <source>
        <dbReference type="EMBL" id="SHH41091.1"/>
    </source>
</evidence>
<dbReference type="PANTHER" id="PTHR30636">
    <property type="entry name" value="UPF0701 PROTEIN YICC"/>
    <property type="match status" value="1"/>
</dbReference>
<comment type="similarity">
    <text evidence="5">Belongs to the YicC/YloC family.</text>
</comment>
<dbReference type="Pfam" id="PF08340">
    <property type="entry name" value="YicC-like_C"/>
    <property type="match status" value="1"/>
</dbReference>
<keyword evidence="3" id="KW-0255">Endonuclease</keyword>
<dbReference type="InterPro" id="IPR013527">
    <property type="entry name" value="YicC-like_N"/>
</dbReference>
<protein>
    <submittedName>
        <fullName evidence="8">TIGR00255 family protein</fullName>
    </submittedName>
</protein>
<dbReference type="NCBIfam" id="TIGR00255">
    <property type="entry name" value="YicC/YloC family endoribonuclease"/>
    <property type="match status" value="1"/>
</dbReference>
<feature type="domain" description="Endoribonuclease YicC-like N-terminal" evidence="6">
    <location>
        <begin position="2"/>
        <end position="155"/>
    </location>
</feature>
<dbReference type="GO" id="GO:0016787">
    <property type="term" value="F:hydrolase activity"/>
    <property type="evidence" value="ECO:0007669"/>
    <property type="project" value="UniProtKB-KW"/>
</dbReference>
<dbReference type="InterPro" id="IPR013551">
    <property type="entry name" value="YicC-like_C"/>
</dbReference>
<dbReference type="Proteomes" id="UP000184526">
    <property type="component" value="Unassembled WGS sequence"/>
</dbReference>
<evidence type="ECO:0000256" key="2">
    <source>
        <dbReference type="ARBA" id="ARBA00022722"/>
    </source>
</evidence>
<dbReference type="Pfam" id="PF03755">
    <property type="entry name" value="YicC-like_N"/>
    <property type="match status" value="1"/>
</dbReference>
<keyword evidence="4" id="KW-0378">Hydrolase</keyword>
<gene>
    <name evidence="8" type="ORF">SAMN02745196_00278</name>
</gene>
<keyword evidence="2" id="KW-0540">Nuclease</keyword>
<sequence>MVYSMTGFGRGSSTENGKTFIVEIKSVNHRYLDINIKMPRVLLPLEDKIRKVVSSKLKRGKVDIYITQKNYSVDNSEAILNKSLLESYINCLNEIKEGYNLKDDLSIATVARFPEVLTLQTKEEDIENVWSILSSALEESLNLHVNMRLVEGEKLCNDMKEKCRVIKEQVSSIEEKAPLVVNEYREKLHDRLSEILEDGKVDESRIAMEVALFADKAGIDEEITRLYSHLDQIHTTLELNEAIGRKLDFIVQEMNRETNTIGSKANNLEILNKVLTIKNEIEKIREQIQNIE</sequence>
<feature type="domain" description="Endoribonuclease YicC-like C-terminal" evidence="7">
    <location>
        <begin position="173"/>
        <end position="292"/>
    </location>
</feature>
<evidence type="ECO:0000256" key="4">
    <source>
        <dbReference type="ARBA" id="ARBA00022801"/>
    </source>
</evidence>
<comment type="cofactor">
    <cofactor evidence="1">
        <name>a divalent metal cation</name>
        <dbReference type="ChEBI" id="CHEBI:60240"/>
    </cofactor>
</comment>
<dbReference type="GO" id="GO:0004521">
    <property type="term" value="F:RNA endonuclease activity"/>
    <property type="evidence" value="ECO:0007669"/>
    <property type="project" value="InterPro"/>
</dbReference>
<dbReference type="EMBL" id="FQXP01000003">
    <property type="protein sequence ID" value="SHH41091.1"/>
    <property type="molecule type" value="Genomic_DNA"/>
</dbReference>
<dbReference type="PANTHER" id="PTHR30636:SF3">
    <property type="entry name" value="UPF0701 PROTEIN YICC"/>
    <property type="match status" value="1"/>
</dbReference>
<evidence type="ECO:0000256" key="1">
    <source>
        <dbReference type="ARBA" id="ARBA00001968"/>
    </source>
</evidence>
<evidence type="ECO:0000256" key="3">
    <source>
        <dbReference type="ARBA" id="ARBA00022759"/>
    </source>
</evidence>
<accession>A0A1M5SRD4</accession>
<evidence type="ECO:0000259" key="7">
    <source>
        <dbReference type="Pfam" id="PF08340"/>
    </source>
</evidence>
<dbReference type="OrthoDB" id="9771229at2"/>
<evidence type="ECO:0000256" key="5">
    <source>
        <dbReference type="ARBA" id="ARBA00035648"/>
    </source>
</evidence>
<dbReference type="InterPro" id="IPR005229">
    <property type="entry name" value="YicC/YloC-like"/>
</dbReference>